<dbReference type="Proteomes" id="UP000604475">
    <property type="component" value="Unassembled WGS sequence"/>
</dbReference>
<dbReference type="GO" id="GO:0000976">
    <property type="term" value="F:transcription cis-regulatory region binding"/>
    <property type="evidence" value="ECO:0007669"/>
    <property type="project" value="TreeGrafter"/>
</dbReference>
<dbReference type="InterPro" id="IPR001647">
    <property type="entry name" value="HTH_TetR"/>
</dbReference>
<dbReference type="Pfam" id="PF00440">
    <property type="entry name" value="TetR_N"/>
    <property type="match status" value="1"/>
</dbReference>
<dbReference type="SUPFAM" id="SSF46689">
    <property type="entry name" value="Homeodomain-like"/>
    <property type="match status" value="1"/>
</dbReference>
<dbReference type="PANTHER" id="PTHR30055:SF234">
    <property type="entry name" value="HTH-TYPE TRANSCRIPTIONAL REGULATOR BETI"/>
    <property type="match status" value="1"/>
</dbReference>
<evidence type="ECO:0000256" key="1">
    <source>
        <dbReference type="ARBA" id="ARBA00023015"/>
    </source>
</evidence>
<dbReference type="InterPro" id="IPR036271">
    <property type="entry name" value="Tet_transcr_reg_TetR-rel_C_sf"/>
</dbReference>
<keyword evidence="8" id="KW-1185">Reference proteome</keyword>
<feature type="domain" description="HTH tetR-type" evidence="6">
    <location>
        <begin position="23"/>
        <end position="82"/>
    </location>
</feature>
<feature type="DNA-binding region" description="H-T-H motif" evidence="4">
    <location>
        <begin position="45"/>
        <end position="64"/>
    </location>
</feature>
<comment type="caution">
    <text evidence="7">The sequence shown here is derived from an EMBL/GenBank/DDBJ whole genome shotgun (WGS) entry which is preliminary data.</text>
</comment>
<keyword evidence="2 4" id="KW-0238">DNA-binding</keyword>
<evidence type="ECO:0000313" key="8">
    <source>
        <dbReference type="Proteomes" id="UP000604475"/>
    </source>
</evidence>
<proteinExistence type="predicted"/>
<dbReference type="AlphaFoldDB" id="A0A937REG8"/>
<dbReference type="EMBL" id="JAEACQ010000195">
    <property type="protein sequence ID" value="MBL7628747.1"/>
    <property type="molecule type" value="Genomic_DNA"/>
</dbReference>
<evidence type="ECO:0000256" key="4">
    <source>
        <dbReference type="PROSITE-ProRule" id="PRU00335"/>
    </source>
</evidence>
<feature type="compositionally biased region" description="Low complexity" evidence="5">
    <location>
        <begin position="217"/>
        <end position="237"/>
    </location>
</feature>
<keyword evidence="3" id="KW-0804">Transcription</keyword>
<dbReference type="InterPro" id="IPR009057">
    <property type="entry name" value="Homeodomain-like_sf"/>
</dbReference>
<dbReference type="SUPFAM" id="SSF48498">
    <property type="entry name" value="Tetracyclin repressor-like, C-terminal domain"/>
    <property type="match status" value="1"/>
</dbReference>
<evidence type="ECO:0000256" key="2">
    <source>
        <dbReference type="ARBA" id="ARBA00023125"/>
    </source>
</evidence>
<accession>A0A937REG8</accession>
<evidence type="ECO:0000259" key="6">
    <source>
        <dbReference type="PROSITE" id="PS50977"/>
    </source>
</evidence>
<dbReference type="InterPro" id="IPR050109">
    <property type="entry name" value="HTH-type_TetR-like_transc_reg"/>
</dbReference>
<sequence>MTSWAERAVDQPSLARRSRTGGARQTRIIVEAARRLIATKGASFTTQELVKEAGIAMQTFYRHFPSKDQLLVTVIENMVTEQVARYDEAARDLPDPVARLRRHVVAVLSELDGQDRAGAGPRFITSEHWRLHQLFPEEMARATRPYADLVARELRAAREAGLLAPADVDRDAALVAGLLLSMYHHHAFAPATEPAEAIAEHVWAFCLGGLGAASGAVTGPGSTTGPRSTTGRGSTVTEEPGGSVPAKPSAPRPRDDERT</sequence>
<keyword evidence="1" id="KW-0805">Transcription regulation</keyword>
<dbReference type="Gene3D" id="1.10.357.10">
    <property type="entry name" value="Tetracycline Repressor, domain 2"/>
    <property type="match status" value="1"/>
</dbReference>
<evidence type="ECO:0000256" key="5">
    <source>
        <dbReference type="SAM" id="MobiDB-lite"/>
    </source>
</evidence>
<organism evidence="7 8">
    <name type="scientific">Frankia nepalensis</name>
    <dbReference type="NCBI Taxonomy" id="1836974"/>
    <lineage>
        <taxon>Bacteria</taxon>
        <taxon>Bacillati</taxon>
        <taxon>Actinomycetota</taxon>
        <taxon>Actinomycetes</taxon>
        <taxon>Frankiales</taxon>
        <taxon>Frankiaceae</taxon>
        <taxon>Frankia</taxon>
    </lineage>
</organism>
<evidence type="ECO:0000313" key="7">
    <source>
        <dbReference type="EMBL" id="MBL7628747.1"/>
    </source>
</evidence>
<dbReference type="PROSITE" id="PS50977">
    <property type="entry name" value="HTH_TETR_2"/>
    <property type="match status" value="1"/>
</dbReference>
<gene>
    <name evidence="7" type="ORF">I7412_16620</name>
</gene>
<reference evidence="7" key="1">
    <citation type="submission" date="2020-12" db="EMBL/GenBank/DDBJ databases">
        <title>Genomic characterization of non-nitrogen-fixing Frankia strains.</title>
        <authorList>
            <person name="Carlos-Shanley C."/>
            <person name="Guerra T."/>
            <person name="Hahn D."/>
        </authorList>
    </citation>
    <scope>NUCLEOTIDE SEQUENCE</scope>
    <source>
        <strain evidence="7">CN6</strain>
    </source>
</reference>
<dbReference type="PRINTS" id="PR00455">
    <property type="entry name" value="HTHTETR"/>
</dbReference>
<dbReference type="GO" id="GO:0003700">
    <property type="term" value="F:DNA-binding transcription factor activity"/>
    <property type="evidence" value="ECO:0007669"/>
    <property type="project" value="TreeGrafter"/>
</dbReference>
<dbReference type="Gene3D" id="1.10.10.60">
    <property type="entry name" value="Homeodomain-like"/>
    <property type="match status" value="1"/>
</dbReference>
<dbReference type="PANTHER" id="PTHR30055">
    <property type="entry name" value="HTH-TYPE TRANSCRIPTIONAL REGULATOR RUTR"/>
    <property type="match status" value="1"/>
</dbReference>
<name>A0A937REG8_9ACTN</name>
<feature type="region of interest" description="Disordered" evidence="5">
    <location>
        <begin position="1"/>
        <end position="20"/>
    </location>
</feature>
<evidence type="ECO:0000256" key="3">
    <source>
        <dbReference type="ARBA" id="ARBA00023163"/>
    </source>
</evidence>
<protein>
    <submittedName>
        <fullName evidence="7">TetR/AcrR family transcriptional regulator</fullName>
    </submittedName>
</protein>
<feature type="region of interest" description="Disordered" evidence="5">
    <location>
        <begin position="216"/>
        <end position="259"/>
    </location>
</feature>